<dbReference type="Pfam" id="PF00589">
    <property type="entry name" value="Phage_integrase"/>
    <property type="match status" value="1"/>
</dbReference>
<dbReference type="PANTHER" id="PTHR30349:SF64">
    <property type="entry name" value="PROPHAGE INTEGRASE INTD-RELATED"/>
    <property type="match status" value="1"/>
</dbReference>
<dbReference type="GO" id="GO:0006310">
    <property type="term" value="P:DNA recombination"/>
    <property type="evidence" value="ECO:0007669"/>
    <property type="project" value="UniProtKB-KW"/>
</dbReference>
<evidence type="ECO:0000256" key="5">
    <source>
        <dbReference type="PROSITE-ProRule" id="PRU01248"/>
    </source>
</evidence>
<reference evidence="8" key="1">
    <citation type="submission" date="2017-05" db="EMBL/GenBank/DDBJ databases">
        <authorList>
            <person name="Imhoff J.F."/>
            <person name="Rahn T."/>
            <person name="Kuenzel S."/>
            <person name="Neulinger S.C."/>
        </authorList>
    </citation>
    <scope>NUCLEOTIDE SEQUENCE</scope>
    <source>
        <strain evidence="8">DSM 4395</strain>
    </source>
</reference>
<reference evidence="8" key="2">
    <citation type="journal article" date="2020" name="Microorganisms">
        <title>Osmotic Adaptation and Compatible Solute Biosynthesis of Phototrophic Bacteria as Revealed from Genome Analyses.</title>
        <authorList>
            <person name="Imhoff J.F."/>
            <person name="Rahn T."/>
            <person name="Kunzel S."/>
            <person name="Keller A."/>
            <person name="Neulinger S.C."/>
        </authorList>
    </citation>
    <scope>NUCLEOTIDE SEQUENCE</scope>
    <source>
        <strain evidence="8">DSM 4395</strain>
    </source>
</reference>
<evidence type="ECO:0000313" key="9">
    <source>
        <dbReference type="Proteomes" id="UP001296967"/>
    </source>
</evidence>
<evidence type="ECO:0000259" key="6">
    <source>
        <dbReference type="PROSITE" id="PS51898"/>
    </source>
</evidence>
<keyword evidence="3 5" id="KW-0238">DNA-binding</keyword>
<evidence type="ECO:0000256" key="2">
    <source>
        <dbReference type="ARBA" id="ARBA00022908"/>
    </source>
</evidence>
<keyword evidence="2" id="KW-0229">DNA integration</keyword>
<comment type="similarity">
    <text evidence="1">Belongs to the 'phage' integrase family.</text>
</comment>
<keyword evidence="9" id="KW-1185">Reference proteome</keyword>
<dbReference type="PANTHER" id="PTHR30349">
    <property type="entry name" value="PHAGE INTEGRASE-RELATED"/>
    <property type="match status" value="1"/>
</dbReference>
<dbReference type="InterPro" id="IPR011010">
    <property type="entry name" value="DNA_brk_join_enz"/>
</dbReference>
<dbReference type="InterPro" id="IPR010998">
    <property type="entry name" value="Integrase_recombinase_N"/>
</dbReference>
<dbReference type="SUPFAM" id="SSF56349">
    <property type="entry name" value="DNA breaking-rejoining enzymes"/>
    <property type="match status" value="1"/>
</dbReference>
<dbReference type="GO" id="GO:0003677">
    <property type="term" value="F:DNA binding"/>
    <property type="evidence" value="ECO:0007669"/>
    <property type="project" value="UniProtKB-UniRule"/>
</dbReference>
<evidence type="ECO:0000259" key="7">
    <source>
        <dbReference type="PROSITE" id="PS51900"/>
    </source>
</evidence>
<gene>
    <name evidence="8" type="ORF">CCR82_03565</name>
</gene>
<evidence type="ECO:0000256" key="1">
    <source>
        <dbReference type="ARBA" id="ARBA00008857"/>
    </source>
</evidence>
<dbReference type="Proteomes" id="UP001296967">
    <property type="component" value="Unassembled WGS sequence"/>
</dbReference>
<dbReference type="CDD" id="cd00796">
    <property type="entry name" value="INT_Rci_Hp1_C"/>
    <property type="match status" value="1"/>
</dbReference>
<dbReference type="PROSITE" id="PS51900">
    <property type="entry name" value="CB"/>
    <property type="match status" value="1"/>
</dbReference>
<dbReference type="RefSeq" id="WP_201244020.1">
    <property type="nucleotide sequence ID" value="NZ_NHSF01000020.1"/>
</dbReference>
<dbReference type="Gene3D" id="1.10.443.10">
    <property type="entry name" value="Intergrase catalytic core"/>
    <property type="match status" value="1"/>
</dbReference>
<evidence type="ECO:0000256" key="3">
    <source>
        <dbReference type="ARBA" id="ARBA00023125"/>
    </source>
</evidence>
<evidence type="ECO:0000256" key="4">
    <source>
        <dbReference type="ARBA" id="ARBA00023172"/>
    </source>
</evidence>
<sequence>MATIEKVTRESGTVYKAKVRKQGHPTVTHSFKTRSAAERWGRKYEAQIDEGNAGLISEAQQHKLADAIKKYRAEFLPKLRPETARKYEQHLDYWEPHLGHLRLSELTAAKIAEHRDLLATTSIPSKAKSADKAGPPRYRSPATINRHLATLGAVLTACVKQWHWLQVSPLQQVAKGSENNAGTRYLSEDELQRLLAACHESESPDLLLAVLLSITTGARQGEILNLRWKDIDLQAGVVQVRVDNETSTKGGIRSLPIAAQVLPLLQARKKQRQQGKVTPLNDDGLLFPSRVSDKQPLQLRTPWETALRRAKIEHFRWHDLRHSCASFLARNGASLLEIGNVLGHKSANTTKRYAHLSEQHTHALVRNMADGLLGTAGGEG</sequence>
<dbReference type="EMBL" id="NHSF01000020">
    <property type="protein sequence ID" value="MBK5929636.1"/>
    <property type="molecule type" value="Genomic_DNA"/>
</dbReference>
<dbReference type="PROSITE" id="PS51898">
    <property type="entry name" value="TYR_RECOMBINASE"/>
    <property type="match status" value="1"/>
</dbReference>
<dbReference type="Gene3D" id="1.10.150.130">
    <property type="match status" value="1"/>
</dbReference>
<evidence type="ECO:0000313" key="8">
    <source>
        <dbReference type="EMBL" id="MBK5929636.1"/>
    </source>
</evidence>
<keyword evidence="4" id="KW-0233">DNA recombination</keyword>
<dbReference type="AlphaFoldDB" id="A0AAJ0UDV1"/>
<proteinExistence type="inferred from homology"/>
<dbReference type="InterPro" id="IPR050090">
    <property type="entry name" value="Tyrosine_recombinase_XerCD"/>
</dbReference>
<dbReference type="InterPro" id="IPR013762">
    <property type="entry name" value="Integrase-like_cat_sf"/>
</dbReference>
<protein>
    <submittedName>
        <fullName evidence="8">Integrase</fullName>
    </submittedName>
</protein>
<feature type="domain" description="Core-binding (CB)" evidence="7">
    <location>
        <begin position="62"/>
        <end position="159"/>
    </location>
</feature>
<accession>A0AAJ0UDV1</accession>
<feature type="domain" description="Tyr recombinase" evidence="6">
    <location>
        <begin position="181"/>
        <end position="366"/>
    </location>
</feature>
<name>A0AAJ0UDV1_HALSE</name>
<dbReference type="InterPro" id="IPR044068">
    <property type="entry name" value="CB"/>
</dbReference>
<organism evidence="8 9">
    <name type="scientific">Halochromatium salexigens</name>
    <name type="common">Chromatium salexigens</name>
    <dbReference type="NCBI Taxonomy" id="49447"/>
    <lineage>
        <taxon>Bacteria</taxon>
        <taxon>Pseudomonadati</taxon>
        <taxon>Pseudomonadota</taxon>
        <taxon>Gammaproteobacteria</taxon>
        <taxon>Chromatiales</taxon>
        <taxon>Chromatiaceae</taxon>
        <taxon>Halochromatium</taxon>
    </lineage>
</organism>
<comment type="caution">
    <text evidence="8">The sequence shown here is derived from an EMBL/GenBank/DDBJ whole genome shotgun (WGS) entry which is preliminary data.</text>
</comment>
<dbReference type="InterPro" id="IPR002104">
    <property type="entry name" value="Integrase_catalytic"/>
</dbReference>
<dbReference type="GO" id="GO:0015074">
    <property type="term" value="P:DNA integration"/>
    <property type="evidence" value="ECO:0007669"/>
    <property type="project" value="UniProtKB-KW"/>
</dbReference>